<evidence type="ECO:0000256" key="1">
    <source>
        <dbReference type="SAM" id="MobiDB-lite"/>
    </source>
</evidence>
<evidence type="ECO:0000313" key="4">
    <source>
        <dbReference type="Proteomes" id="UP000177583"/>
    </source>
</evidence>
<feature type="region of interest" description="Disordered" evidence="1">
    <location>
        <begin position="187"/>
        <end position="211"/>
    </location>
</feature>
<gene>
    <name evidence="3" type="ORF">A2557_04670</name>
</gene>
<reference evidence="3 4" key="1">
    <citation type="journal article" date="2016" name="Nat. Commun.">
        <title>Thousands of microbial genomes shed light on interconnected biogeochemical processes in an aquifer system.</title>
        <authorList>
            <person name="Anantharaman K."/>
            <person name="Brown C.T."/>
            <person name="Hug L.A."/>
            <person name="Sharon I."/>
            <person name="Castelle C.J."/>
            <person name="Probst A.J."/>
            <person name="Thomas B.C."/>
            <person name="Singh A."/>
            <person name="Wilkins M.J."/>
            <person name="Karaoz U."/>
            <person name="Brodie E.L."/>
            <person name="Williams K.H."/>
            <person name="Hubbard S.S."/>
            <person name="Banfield J.F."/>
        </authorList>
    </citation>
    <scope>NUCLEOTIDE SEQUENCE [LARGE SCALE GENOMIC DNA]</scope>
</reference>
<name>A0A1F6GUV1_9PROT</name>
<proteinExistence type="predicted"/>
<dbReference type="EMBL" id="MFNF01000027">
    <property type="protein sequence ID" value="OGH01878.1"/>
    <property type="molecule type" value="Genomic_DNA"/>
</dbReference>
<organism evidence="3 4">
    <name type="scientific">Candidatus Lambdaproteobacteria bacterium RIFOXYD2_FULL_56_26</name>
    <dbReference type="NCBI Taxonomy" id="1817773"/>
    <lineage>
        <taxon>Bacteria</taxon>
        <taxon>Pseudomonadati</taxon>
        <taxon>Pseudomonadota</taxon>
        <taxon>Candidatus Lambdaproteobacteria</taxon>
    </lineage>
</organism>
<sequence length="211" mass="23057">MNAASYHEPILLIRSRNSSTDPLKEGLGEQLFSLLWEVSEKGAELENSQGPVLVYPSDSGLINRLSKTYPGRILICAALRSPRKKLPRHCLVFQLPGHAPFLAHLIRLASLLLQANARSQRLLTQQAPASKNGGVVLSDLNLKAGRVALIQEAMTRTNNNHTKAARLLGISRQALSQDLHRNFLSPVAKPTAKKSKRAKSGLQGPKPLNNT</sequence>
<evidence type="ECO:0000259" key="2">
    <source>
        <dbReference type="Pfam" id="PF02954"/>
    </source>
</evidence>
<dbReference type="Pfam" id="PF02954">
    <property type="entry name" value="HTH_8"/>
    <property type="match status" value="1"/>
</dbReference>
<dbReference type="GO" id="GO:0043565">
    <property type="term" value="F:sequence-specific DNA binding"/>
    <property type="evidence" value="ECO:0007669"/>
    <property type="project" value="InterPro"/>
</dbReference>
<dbReference type="PRINTS" id="PR01590">
    <property type="entry name" value="HTHFIS"/>
</dbReference>
<dbReference type="SUPFAM" id="SSF46689">
    <property type="entry name" value="Homeodomain-like"/>
    <property type="match status" value="1"/>
</dbReference>
<comment type="caution">
    <text evidence="3">The sequence shown here is derived from an EMBL/GenBank/DDBJ whole genome shotgun (WGS) entry which is preliminary data.</text>
</comment>
<feature type="domain" description="DNA binding HTH" evidence="2">
    <location>
        <begin position="149"/>
        <end position="176"/>
    </location>
</feature>
<accession>A0A1F6GUV1</accession>
<evidence type="ECO:0000313" key="3">
    <source>
        <dbReference type="EMBL" id="OGH01878.1"/>
    </source>
</evidence>
<dbReference type="InterPro" id="IPR002197">
    <property type="entry name" value="HTH_Fis"/>
</dbReference>
<dbReference type="AlphaFoldDB" id="A0A1F6GUV1"/>
<dbReference type="Proteomes" id="UP000177583">
    <property type="component" value="Unassembled WGS sequence"/>
</dbReference>
<dbReference type="Gene3D" id="1.10.10.60">
    <property type="entry name" value="Homeodomain-like"/>
    <property type="match status" value="1"/>
</dbReference>
<dbReference type="InterPro" id="IPR009057">
    <property type="entry name" value="Homeodomain-like_sf"/>
</dbReference>
<protein>
    <recommendedName>
        <fullName evidence="2">DNA binding HTH domain-containing protein</fullName>
    </recommendedName>
</protein>